<keyword evidence="1" id="KW-0238">DNA-binding</keyword>
<dbReference type="InterPro" id="IPR021786">
    <property type="entry name" value="Cdc5p/Cef1_C"/>
</dbReference>
<proteinExistence type="predicted"/>
<comment type="caution">
    <text evidence="6">The sequence shown here is derived from an EMBL/GenBank/DDBJ whole genome shotgun (WGS) entry which is preliminary data.</text>
</comment>
<evidence type="ECO:0000313" key="7">
    <source>
        <dbReference type="Proteomes" id="UP001141806"/>
    </source>
</evidence>
<feature type="coiled-coil region" evidence="3">
    <location>
        <begin position="253"/>
        <end position="287"/>
    </location>
</feature>
<dbReference type="PANTHER" id="PTHR45885:SF1">
    <property type="entry name" value="CELL DIVISION CYCLE 5-LIKE PROTEIN"/>
    <property type="match status" value="1"/>
</dbReference>
<evidence type="ECO:0000256" key="4">
    <source>
        <dbReference type="SAM" id="MobiDB-lite"/>
    </source>
</evidence>
<feature type="domain" description="Pre-mRNA splicing factor component Cdc5p/Cef1 C-terminal" evidence="5">
    <location>
        <begin position="1"/>
        <end position="218"/>
    </location>
</feature>
<feature type="compositionally biased region" description="Polar residues" evidence="4">
    <location>
        <begin position="454"/>
        <end position="467"/>
    </location>
</feature>
<organism evidence="6 7">
    <name type="scientific">Protea cynaroides</name>
    <dbReference type="NCBI Taxonomy" id="273540"/>
    <lineage>
        <taxon>Eukaryota</taxon>
        <taxon>Viridiplantae</taxon>
        <taxon>Streptophyta</taxon>
        <taxon>Embryophyta</taxon>
        <taxon>Tracheophyta</taxon>
        <taxon>Spermatophyta</taxon>
        <taxon>Magnoliopsida</taxon>
        <taxon>Proteales</taxon>
        <taxon>Proteaceae</taxon>
        <taxon>Protea</taxon>
    </lineage>
</organism>
<feature type="region of interest" description="Disordered" evidence="4">
    <location>
        <begin position="449"/>
        <end position="499"/>
    </location>
</feature>
<dbReference type="GO" id="GO:0003677">
    <property type="term" value="F:DNA binding"/>
    <property type="evidence" value="ECO:0007669"/>
    <property type="project" value="UniProtKB-KW"/>
</dbReference>
<evidence type="ECO:0000259" key="5">
    <source>
        <dbReference type="Pfam" id="PF11831"/>
    </source>
</evidence>
<dbReference type="GO" id="GO:0000974">
    <property type="term" value="C:Prp19 complex"/>
    <property type="evidence" value="ECO:0007669"/>
    <property type="project" value="InterPro"/>
</dbReference>
<feature type="coiled-coil region" evidence="3">
    <location>
        <begin position="325"/>
        <end position="358"/>
    </location>
</feature>
<dbReference type="AlphaFoldDB" id="A0A9Q0H141"/>
<dbReference type="GO" id="GO:0000398">
    <property type="term" value="P:mRNA splicing, via spliceosome"/>
    <property type="evidence" value="ECO:0007669"/>
    <property type="project" value="InterPro"/>
</dbReference>
<dbReference type="Pfam" id="PF11831">
    <property type="entry name" value="Myb_Cef"/>
    <property type="match status" value="1"/>
</dbReference>
<protein>
    <recommendedName>
        <fullName evidence="5">Pre-mRNA splicing factor component Cdc5p/Cef1 C-terminal domain-containing protein</fullName>
    </recommendedName>
</protein>
<dbReference type="InterPro" id="IPR047242">
    <property type="entry name" value="CDC5L/Cef1"/>
</dbReference>
<evidence type="ECO:0000256" key="1">
    <source>
        <dbReference type="ARBA" id="ARBA00023125"/>
    </source>
</evidence>
<evidence type="ECO:0000256" key="2">
    <source>
        <dbReference type="ARBA" id="ARBA00023242"/>
    </source>
</evidence>
<dbReference type="GO" id="GO:0005681">
    <property type="term" value="C:spliceosomal complex"/>
    <property type="evidence" value="ECO:0007669"/>
    <property type="project" value="TreeGrafter"/>
</dbReference>
<keyword evidence="2" id="KW-0539">Nucleus</keyword>
<evidence type="ECO:0000256" key="3">
    <source>
        <dbReference type="SAM" id="Coils"/>
    </source>
</evidence>
<keyword evidence="3" id="KW-0175">Coiled coil</keyword>
<accession>A0A9Q0H141</accession>
<dbReference type="OrthoDB" id="1410009at2759"/>
<dbReference type="PANTHER" id="PTHR45885">
    <property type="entry name" value="CELL DIVISION CYCLE 5-LIKE PROTEIN"/>
    <property type="match status" value="1"/>
</dbReference>
<keyword evidence="7" id="KW-1185">Reference proteome</keyword>
<sequence>MTPKGTPIRDELHINEMGVHDNAKLELRRQAEIRRNLRSGLTDLPQPKNEYQIVIQPPPEENEVPEDKIEEDMSDRIAREKAEEEARQQALLQKRSKVLQRELPRPPAASLELVRKSLMRADEDKSSFVPPTSIEQADELIRKELLNLLEHDNAKFPLEEKVDREKKKAGKRASIGKSSVSVPEIEDFGQDELKEADSLIQQDVQFLRVAMGHENESFDEFVEAHKTCLKDLMYFPTRNAYGLSSVAGNMEKLAAMQNEFENVKKKMDDLAKMAQRLEQKIKLLTHGYQMRAGKLWSQIEATYKQMDTASTEVECFQALQKQEQLAAANRIYSLLEEMKKQQELEKNLQRRYGNLITEQAQKQEEIEAKNRALELSEPLTNHTDMPSTVTTEPVASVEVNETSMLVDHQCDGAPIEQVNAAQEQPAHASPDLDVIHGDATAAEGEKEIVVPINRNESSIPSDTQLSSADGYHPSDLFSQSDTVPEEAVDNGDSLSSSIGAHRTEMRVDQCDQIADGTRNSFEVVTEEVPVMPQCSTLESKVLVEDHVITEVGKPDGVIIKPDEGFQETTNGDGNRDLKLVPSGEDYVFSLDGATVGRTMDAFGGVNEVLDGKDLVSGSYEGDLNHKPAEIVATLNHTEQATEKLDE</sequence>
<name>A0A9Q0H141_9MAGN</name>
<evidence type="ECO:0000313" key="6">
    <source>
        <dbReference type="EMBL" id="KAJ4956333.1"/>
    </source>
</evidence>
<gene>
    <name evidence="6" type="ORF">NE237_013116</name>
</gene>
<dbReference type="Proteomes" id="UP001141806">
    <property type="component" value="Unassembled WGS sequence"/>
</dbReference>
<reference evidence="6" key="1">
    <citation type="journal article" date="2023" name="Plant J.">
        <title>The genome of the king protea, Protea cynaroides.</title>
        <authorList>
            <person name="Chang J."/>
            <person name="Duong T.A."/>
            <person name="Schoeman C."/>
            <person name="Ma X."/>
            <person name="Roodt D."/>
            <person name="Barker N."/>
            <person name="Li Z."/>
            <person name="Van de Peer Y."/>
            <person name="Mizrachi E."/>
        </authorList>
    </citation>
    <scope>NUCLEOTIDE SEQUENCE</scope>
    <source>
        <tissue evidence="6">Young leaves</tissue>
    </source>
</reference>
<dbReference type="EMBL" id="JAMYWD010000011">
    <property type="protein sequence ID" value="KAJ4956333.1"/>
    <property type="molecule type" value="Genomic_DNA"/>
</dbReference>